<dbReference type="GO" id="GO:0110001">
    <property type="term" value="C:toxin-antitoxin complex"/>
    <property type="evidence" value="ECO:0007669"/>
    <property type="project" value="InterPro"/>
</dbReference>
<evidence type="ECO:0000256" key="4">
    <source>
        <dbReference type="ARBA" id="ARBA00022801"/>
    </source>
</evidence>
<dbReference type="Proteomes" id="UP000066042">
    <property type="component" value="Chromosome"/>
</dbReference>
<evidence type="ECO:0000313" key="7">
    <source>
        <dbReference type="Proteomes" id="UP000066042"/>
    </source>
</evidence>
<comment type="similarity">
    <text evidence="5">Belongs to the HepT RNase toxin family.</text>
</comment>
<dbReference type="GeneID" id="26135726"/>
<dbReference type="InterPro" id="IPR037038">
    <property type="entry name" value="HepT-like_sf"/>
</dbReference>
<evidence type="ECO:0000256" key="1">
    <source>
        <dbReference type="ARBA" id="ARBA00022553"/>
    </source>
</evidence>
<dbReference type="GO" id="GO:0016787">
    <property type="term" value="F:hydrolase activity"/>
    <property type="evidence" value="ECO:0007669"/>
    <property type="project" value="UniProtKB-KW"/>
</dbReference>
<organism evidence="6 7">
    <name type="scientific">Thermococcus barophilus</name>
    <dbReference type="NCBI Taxonomy" id="55802"/>
    <lineage>
        <taxon>Archaea</taxon>
        <taxon>Methanobacteriati</taxon>
        <taxon>Methanobacteriota</taxon>
        <taxon>Thermococci</taxon>
        <taxon>Thermococcales</taxon>
        <taxon>Thermococcaceae</taxon>
        <taxon>Thermococcus</taxon>
    </lineage>
</organism>
<evidence type="ECO:0000256" key="2">
    <source>
        <dbReference type="ARBA" id="ARBA00022649"/>
    </source>
</evidence>
<keyword evidence="3" id="KW-0540">Nuclease</keyword>
<dbReference type="PANTHER" id="PTHR33397:SF5">
    <property type="entry name" value="RNASE YUTE-RELATED"/>
    <property type="match status" value="1"/>
</dbReference>
<dbReference type="PANTHER" id="PTHR33397">
    <property type="entry name" value="UPF0331 PROTEIN YUTE"/>
    <property type="match status" value="1"/>
</dbReference>
<dbReference type="NCBIfam" id="NF047751">
    <property type="entry name" value="HepT_toxin"/>
    <property type="match status" value="1"/>
</dbReference>
<dbReference type="InterPro" id="IPR052379">
    <property type="entry name" value="Type_VII_TA_RNase"/>
</dbReference>
<evidence type="ECO:0008006" key="8">
    <source>
        <dbReference type="Google" id="ProtNLM"/>
    </source>
</evidence>
<dbReference type="InterPro" id="IPR008201">
    <property type="entry name" value="HepT-like"/>
</dbReference>
<keyword evidence="1" id="KW-0597">Phosphoprotein</keyword>
<dbReference type="PATRIC" id="fig|55802.8.peg.435"/>
<dbReference type="SUPFAM" id="SSF81593">
    <property type="entry name" value="Nucleotidyltransferase substrate binding subunit/domain"/>
    <property type="match status" value="1"/>
</dbReference>
<dbReference type="AlphaFoldDB" id="A0A0S1X9G6"/>
<keyword evidence="2" id="KW-1277">Toxin-antitoxin system</keyword>
<evidence type="ECO:0000256" key="3">
    <source>
        <dbReference type="ARBA" id="ARBA00022722"/>
    </source>
</evidence>
<protein>
    <recommendedName>
        <fullName evidence="8">DUF86 domain-containing protein</fullName>
    </recommendedName>
</protein>
<keyword evidence="4" id="KW-0378">Hydrolase</keyword>
<dbReference type="GO" id="GO:0004540">
    <property type="term" value="F:RNA nuclease activity"/>
    <property type="evidence" value="ECO:0007669"/>
    <property type="project" value="InterPro"/>
</dbReference>
<dbReference type="EMBL" id="CP013050">
    <property type="protein sequence ID" value="ALM74409.1"/>
    <property type="molecule type" value="Genomic_DNA"/>
</dbReference>
<accession>A0A0S1X9G6</accession>
<dbReference type="STRING" id="55802.TBCH5v1_0440"/>
<dbReference type="Gene3D" id="1.20.120.580">
    <property type="entry name" value="bsu32300-like"/>
    <property type="match status" value="1"/>
</dbReference>
<evidence type="ECO:0000256" key="5">
    <source>
        <dbReference type="ARBA" id="ARBA00024207"/>
    </source>
</evidence>
<proteinExistence type="inferred from homology"/>
<name>A0A0S1X9G6_THEBA</name>
<gene>
    <name evidence="6" type="ORF">TBCH5v1_0440</name>
</gene>
<dbReference type="RefSeq" id="WP_056933305.1">
    <property type="nucleotide sequence ID" value="NZ_CP013050.1"/>
</dbReference>
<sequence>MRRQRYLEKLEKFEEEYEFIKRHEMKDEVTQRALLYSLQLCVDIAMDVVAMLTKDLGITVEDDYTNIERLLKKGVISKNEAELLKRFNGLRNAIVHKYDRLNLTVVKEGLHKIDELYKVVVKLIEKYEALSS</sequence>
<dbReference type="Pfam" id="PF01934">
    <property type="entry name" value="HepT-like"/>
    <property type="match status" value="1"/>
</dbReference>
<evidence type="ECO:0000313" key="6">
    <source>
        <dbReference type="EMBL" id="ALM74409.1"/>
    </source>
</evidence>
<reference evidence="6 7" key="1">
    <citation type="journal article" date="2016" name="Genome Announc.">
        <title>Complete genome sequence of the hyperthermophilic and piezophilic archaeon Thermococcus barophilus Ch5, capable of growth at the expense of hydrogenogenesis from carbon monoxide and formate.</title>
        <authorList>
            <person name="Oger P."/>
            <person name="Sokolova T.G."/>
            <person name="Kozhevnikova D.A."/>
            <person name="Taranov E.A."/>
            <person name="Vannier P."/>
            <person name="Lee H.S."/>
            <person name="Kwon K.K."/>
            <person name="Kang S.G."/>
            <person name="Lee J.H."/>
            <person name="Bonch-Osmolovskaya E.A."/>
            <person name="Lebedinsky A.V."/>
        </authorList>
    </citation>
    <scope>NUCLEOTIDE SEQUENCE [LARGE SCALE GENOMIC DNA]</scope>
    <source>
        <strain evidence="7">Ch5</strain>
    </source>
</reference>